<accession>A0A3B0YGY4</accession>
<dbReference type="PANTHER" id="PTHR33525">
    <property type="match status" value="1"/>
</dbReference>
<dbReference type="Gene3D" id="3.30.450.40">
    <property type="match status" value="1"/>
</dbReference>
<dbReference type="Pfam" id="PF08668">
    <property type="entry name" value="HDOD"/>
    <property type="match status" value="1"/>
</dbReference>
<dbReference type="InterPro" id="IPR013976">
    <property type="entry name" value="HDOD"/>
</dbReference>
<feature type="region of interest" description="Disordered" evidence="1">
    <location>
        <begin position="301"/>
        <end position="342"/>
    </location>
</feature>
<dbReference type="InterPro" id="IPR052340">
    <property type="entry name" value="RNase_Y/CdgJ"/>
</dbReference>
<dbReference type="PROSITE" id="PS51833">
    <property type="entry name" value="HDOD"/>
    <property type="match status" value="1"/>
</dbReference>
<dbReference type="SUPFAM" id="SSF109604">
    <property type="entry name" value="HD-domain/PDEase-like"/>
    <property type="match status" value="1"/>
</dbReference>
<dbReference type="PANTHER" id="PTHR33525:SF3">
    <property type="entry name" value="RIBONUCLEASE Y"/>
    <property type="match status" value="1"/>
</dbReference>
<evidence type="ECO:0000313" key="3">
    <source>
        <dbReference type="EMBL" id="VAW74927.1"/>
    </source>
</evidence>
<dbReference type="Gene3D" id="1.10.3210.10">
    <property type="entry name" value="Hypothetical protein af1432"/>
    <property type="match status" value="1"/>
</dbReference>
<dbReference type="AlphaFoldDB" id="A0A3B0YGY4"/>
<proteinExistence type="predicted"/>
<organism evidence="3">
    <name type="scientific">hydrothermal vent metagenome</name>
    <dbReference type="NCBI Taxonomy" id="652676"/>
    <lineage>
        <taxon>unclassified sequences</taxon>
        <taxon>metagenomes</taxon>
        <taxon>ecological metagenomes</taxon>
    </lineage>
</organism>
<protein>
    <submittedName>
        <fullName evidence="3">Predicted signal transduction protein</fullName>
    </submittedName>
</protein>
<reference evidence="3" key="1">
    <citation type="submission" date="2018-06" db="EMBL/GenBank/DDBJ databases">
        <authorList>
            <person name="Zhirakovskaya E."/>
        </authorList>
    </citation>
    <scope>NUCLEOTIDE SEQUENCE</scope>
</reference>
<evidence type="ECO:0000259" key="2">
    <source>
        <dbReference type="PROSITE" id="PS51833"/>
    </source>
</evidence>
<dbReference type="EMBL" id="UOFL01000072">
    <property type="protein sequence ID" value="VAW74927.1"/>
    <property type="molecule type" value="Genomic_DNA"/>
</dbReference>
<dbReference type="InterPro" id="IPR029016">
    <property type="entry name" value="GAF-like_dom_sf"/>
</dbReference>
<gene>
    <name evidence="3" type="ORF">MNBD_GAMMA12-2460</name>
</gene>
<feature type="compositionally biased region" description="Low complexity" evidence="1">
    <location>
        <begin position="329"/>
        <end position="342"/>
    </location>
</feature>
<sequence>MGAAEKKSGQHNIDYWVKHLTQEEMPAFAHTARIIAGEASDDESSASRLAKLILQDPSMTVRLLKMANSPFFNPNRAPINTVSRAIVLLGFKAVRSMCMSIAIIDSIVEGKDKSQVTNELSNCFHAAVQAREIATRRHDKAPEEVFIASLLKNMGKFAFWTFARKIDKGNGKLLDQLSRETDSNESLEKDLLGFSLQDLSAALNHEWKLSPLLDDTLSKKSHQDPRVASVTLAHEIANTSKKGWNSPEMKDLVKRLSEVLYMPIDRVNEMVRKNADLAATTLRKLGAPKIAALIENNLSSENHSISSKNSTTSTVNISNHSSEKNQAQALSDNSNFDANNNFPEPNPGLQLQILSDISHHINKKPDINLILEMILEGLHRGVGMDRAIFALIASNKKHLKTKSSVGWGHLELGGQFHFKINIKPGNVFDLALKKRKILQLSLAPNNPLHQLIPEGLKNIIGNSEALIMTASIGEQPIGIFYADRKPSKRKLDEACYSSFELFCQQANLGLLKLRPK</sequence>
<name>A0A3B0YGY4_9ZZZZ</name>
<feature type="compositionally biased region" description="Polar residues" evidence="1">
    <location>
        <begin position="311"/>
        <end position="328"/>
    </location>
</feature>
<evidence type="ECO:0000256" key="1">
    <source>
        <dbReference type="SAM" id="MobiDB-lite"/>
    </source>
</evidence>
<feature type="domain" description="HDOD" evidence="2">
    <location>
        <begin position="25"/>
        <end position="223"/>
    </location>
</feature>
<dbReference type="SUPFAM" id="SSF55781">
    <property type="entry name" value="GAF domain-like"/>
    <property type="match status" value="1"/>
</dbReference>
<feature type="compositionally biased region" description="Low complexity" evidence="1">
    <location>
        <begin position="301"/>
        <end position="310"/>
    </location>
</feature>